<dbReference type="GO" id="GO:0007281">
    <property type="term" value="P:germ cell development"/>
    <property type="evidence" value="ECO:0007669"/>
    <property type="project" value="TreeGrafter"/>
</dbReference>
<evidence type="ECO:0000313" key="5">
    <source>
        <dbReference type="EMBL" id="CAD2175621.1"/>
    </source>
</evidence>
<dbReference type="Gene3D" id="3.30.160.20">
    <property type="match status" value="4"/>
</dbReference>
<dbReference type="GO" id="GO:0098964">
    <property type="term" value="P:anterograde dendritic transport of messenger ribonucleoprotein complex"/>
    <property type="evidence" value="ECO:0007669"/>
    <property type="project" value="TreeGrafter"/>
</dbReference>
<dbReference type="Pfam" id="PF00035">
    <property type="entry name" value="dsrm"/>
    <property type="match status" value="3"/>
</dbReference>
<dbReference type="GO" id="GO:0008298">
    <property type="term" value="P:intracellular mRNA localization"/>
    <property type="evidence" value="ECO:0007669"/>
    <property type="project" value="TreeGrafter"/>
</dbReference>
<evidence type="ECO:0000259" key="4">
    <source>
        <dbReference type="PROSITE" id="PS50137"/>
    </source>
</evidence>
<dbReference type="PANTHER" id="PTHR46054">
    <property type="entry name" value="MATERNAL EFFECT PROTEIN STAUFEN"/>
    <property type="match status" value="1"/>
</dbReference>
<dbReference type="PROSITE" id="PS50137">
    <property type="entry name" value="DS_RBD"/>
    <property type="match status" value="3"/>
</dbReference>
<gene>
    <name evidence="5" type="ORF">MENT_LOCUS27358</name>
</gene>
<dbReference type="EMBL" id="CAJEWN010000258">
    <property type="protein sequence ID" value="CAD2175621.1"/>
    <property type="molecule type" value="Genomic_DNA"/>
</dbReference>
<reference evidence="5 6" key="1">
    <citation type="submission" date="2020-08" db="EMBL/GenBank/DDBJ databases">
        <authorList>
            <person name="Koutsovoulos G."/>
            <person name="Danchin GJ E."/>
        </authorList>
    </citation>
    <scope>NUCLEOTIDE SEQUENCE [LARGE SCALE GENOMIC DNA]</scope>
</reference>
<dbReference type="Proteomes" id="UP000580250">
    <property type="component" value="Unassembled WGS sequence"/>
</dbReference>
<dbReference type="CDD" id="cd19857">
    <property type="entry name" value="DSRM_STAU_rpt1"/>
    <property type="match status" value="1"/>
</dbReference>
<dbReference type="GO" id="GO:0043025">
    <property type="term" value="C:neuronal cell body"/>
    <property type="evidence" value="ECO:0007669"/>
    <property type="project" value="TreeGrafter"/>
</dbReference>
<protein>
    <recommendedName>
        <fullName evidence="4">DRBM domain-containing protein</fullName>
    </recommendedName>
</protein>
<feature type="domain" description="DRBM" evidence="4">
    <location>
        <begin position="621"/>
        <end position="704"/>
    </location>
</feature>
<accession>A0A6V7VN76</accession>
<dbReference type="OrthoDB" id="10037267at2759"/>
<organism evidence="5 6">
    <name type="scientific">Meloidogyne enterolobii</name>
    <name type="common">Root-knot nematode worm</name>
    <name type="synonym">Meloidogyne mayaguensis</name>
    <dbReference type="NCBI Taxonomy" id="390850"/>
    <lineage>
        <taxon>Eukaryota</taxon>
        <taxon>Metazoa</taxon>
        <taxon>Ecdysozoa</taxon>
        <taxon>Nematoda</taxon>
        <taxon>Chromadorea</taxon>
        <taxon>Rhabditida</taxon>
        <taxon>Tylenchina</taxon>
        <taxon>Tylenchomorpha</taxon>
        <taxon>Tylenchoidea</taxon>
        <taxon>Meloidogynidae</taxon>
        <taxon>Meloidogyninae</taxon>
        <taxon>Meloidogyne</taxon>
    </lineage>
</organism>
<evidence type="ECO:0000313" key="6">
    <source>
        <dbReference type="Proteomes" id="UP000580250"/>
    </source>
</evidence>
<dbReference type="FunFam" id="3.30.160.20:FF:000007">
    <property type="entry name" value="Double-stranded RNA-binding protein Staufen homolog 1"/>
    <property type="match status" value="1"/>
</dbReference>
<feature type="region of interest" description="Disordered" evidence="3">
    <location>
        <begin position="228"/>
        <end position="248"/>
    </location>
</feature>
<feature type="domain" description="DRBM" evidence="4">
    <location>
        <begin position="762"/>
        <end position="830"/>
    </location>
</feature>
<feature type="domain" description="DRBM" evidence="4">
    <location>
        <begin position="165"/>
        <end position="233"/>
    </location>
</feature>
<dbReference type="SUPFAM" id="SSF54768">
    <property type="entry name" value="dsRNA-binding domain-like"/>
    <property type="match status" value="3"/>
</dbReference>
<dbReference type="InterPro" id="IPR014720">
    <property type="entry name" value="dsRBD_dom"/>
</dbReference>
<evidence type="ECO:0000256" key="1">
    <source>
        <dbReference type="ARBA" id="ARBA00022884"/>
    </source>
</evidence>
<dbReference type="GO" id="GO:0035418">
    <property type="term" value="P:protein localization to synapse"/>
    <property type="evidence" value="ECO:0007669"/>
    <property type="project" value="TreeGrafter"/>
</dbReference>
<dbReference type="CDD" id="cd19861">
    <property type="entry name" value="DSRM_STAU_rpt5"/>
    <property type="match status" value="1"/>
</dbReference>
<dbReference type="SMART" id="SM00358">
    <property type="entry name" value="DSRM"/>
    <property type="match status" value="4"/>
</dbReference>
<dbReference type="CDD" id="cd19860">
    <property type="entry name" value="DSRM_STAU_rpt4"/>
    <property type="match status" value="1"/>
</dbReference>
<evidence type="ECO:0000256" key="2">
    <source>
        <dbReference type="PROSITE-ProRule" id="PRU00266"/>
    </source>
</evidence>
<dbReference type="AlphaFoldDB" id="A0A6V7VN76"/>
<sequence length="1224" mass="136323">MHTTPVSNTSIRSLPLPNQQQQQYYFQHQKPQQSFCLNSVVPPTLQQQQFVIPKQQISLQRKQQQQPPLLENAAPRLQHNNSIQKNLFVPTSNRNSNQQPHNSSQALVEKFICRSSPPPSREQLDLDKNHRKHHPQFWCGKGQTEPTVSKHVYNYAQRKGSSEKTPMCRVAELTRYNKLRHGYVLLDGSGPAHKKKFTVKLILCPGQEFEGSGPSIKKAQQAAAQCALDSSTLPRPPPMRGMGVPRRQPRKDESFNAILLLNSVAAQLGIIVNYKEELIHHPLSSFKASLPNPANFSWIPPFYGNKSAPISAMQPNSLNVANSQFARNLYFAPAPNLFSGSNFSSPVANGTTSQQQIVPKTVNSILDLPIMPLVNASSLGADVLAKKMQIASINSLPSFDYPSIPLLPSSFLSLPPSVLLNGFGRSTVLPFGPTALNSIHYQQQQQGFTYKVTVTLSLDSSQHFGVGFKLDIAKQKAAVQALSHLRPVLDCYKKSKEIDNSLDEILLNNGTPNKFNSQQANFRISEENSYVKEGLSKVSPIDNGRALTSGSAEDESESTDSNFSPALNVLLNGYYDEEQQTDDKMPDNEQLNKLKADENKLPQSAQMSEQRPFRSRRKIKSVVSQIHECALRLRMNVEFEVLAETGEPHNRVYTLCCRLISPSTITNTSADSTICKEYSSEGKGPSKKAAKQAACYHLLEKVQPLLDKDPIFLASQIIRHVGTVESHKRDSILGGGNAKEFTKRKTIIKDKKMDPEYGHHINPISRLIQVMQIRQEREPIFHFVSEQGQNRHKEFTVSVQCMGFHEQGTGPNKKLAKRAAAEAMLGRIGYVKSMPQPGKSLLKKQVNNDLKNKSIMDQNYNSFLTNNWDEKINSFETFAAVEEALNNIELPQQIQVENGVNLSPVIEEKNNLSPIKEATNYSPPLPSTRRRVTFNEHVSACPPPEDSTYPAASIAPLKSELGSRLRRRNRDSQRALSQAENQELVKIATQFLQWPNSVNEKRGLVKMDKDSIWAGLEGVEEIVGEIPKPMDSFCVPLISPEILGDEKRHMFQTNQSEIMSASLPAALPSNYAPPLLNAGFDIGFPNVPPPFITPIKTIEAQTQILSPTSASLSISHWNGEDTGQIETKKEYKFGLIGAKNFLNHLSKHFKFTVSYSDFPRSKDAADEEQCFTLLTVGLAKPIVCHGSGPTEVYAHVDAAFNAIQTLIKQLEGQESEKRCNSKAL</sequence>
<dbReference type="GO" id="GO:0005886">
    <property type="term" value="C:plasma membrane"/>
    <property type="evidence" value="ECO:0007669"/>
    <property type="project" value="TreeGrafter"/>
</dbReference>
<comment type="caution">
    <text evidence="5">The sequence shown here is derived from an EMBL/GenBank/DDBJ whole genome shotgun (WGS) entry which is preliminary data.</text>
</comment>
<feature type="region of interest" description="Disordered" evidence="3">
    <location>
        <begin position="541"/>
        <end position="565"/>
    </location>
</feature>
<proteinExistence type="predicted"/>
<name>A0A6V7VN76_MELEN</name>
<dbReference type="GO" id="GO:0010494">
    <property type="term" value="C:cytoplasmic stress granule"/>
    <property type="evidence" value="ECO:0007669"/>
    <property type="project" value="TreeGrafter"/>
</dbReference>
<dbReference type="GO" id="GO:0003729">
    <property type="term" value="F:mRNA binding"/>
    <property type="evidence" value="ECO:0007669"/>
    <property type="project" value="TreeGrafter"/>
</dbReference>
<dbReference type="PANTHER" id="PTHR46054:SF3">
    <property type="entry name" value="MATERNAL EFFECT PROTEIN STAUFEN"/>
    <property type="match status" value="1"/>
</dbReference>
<dbReference type="GO" id="GO:0032839">
    <property type="term" value="C:dendrite cytoplasm"/>
    <property type="evidence" value="ECO:0007669"/>
    <property type="project" value="GOC"/>
</dbReference>
<evidence type="ECO:0000256" key="3">
    <source>
        <dbReference type="SAM" id="MobiDB-lite"/>
    </source>
</evidence>
<feature type="region of interest" description="Disordered" evidence="3">
    <location>
        <begin position="594"/>
        <end position="613"/>
    </location>
</feature>
<dbReference type="InterPro" id="IPR051740">
    <property type="entry name" value="DRBM-containing_protein"/>
</dbReference>
<keyword evidence="1 2" id="KW-0694">RNA-binding</keyword>
<dbReference type="GO" id="GO:0003725">
    <property type="term" value="F:double-stranded RNA binding"/>
    <property type="evidence" value="ECO:0007669"/>
    <property type="project" value="TreeGrafter"/>
</dbReference>